<gene>
    <name evidence="1" type="ORF">GO485_29040</name>
    <name evidence="2" type="ORF">IP92_04900</name>
</gene>
<dbReference type="Proteomes" id="UP000437862">
    <property type="component" value="Chromosome"/>
</dbReference>
<organism evidence="2 3">
    <name type="scientific">Pseudoduganella flava</name>
    <dbReference type="NCBI Taxonomy" id="871742"/>
    <lineage>
        <taxon>Bacteria</taxon>
        <taxon>Pseudomonadati</taxon>
        <taxon>Pseudomonadota</taxon>
        <taxon>Betaproteobacteria</taxon>
        <taxon>Burkholderiales</taxon>
        <taxon>Oxalobacteraceae</taxon>
        <taxon>Telluria group</taxon>
        <taxon>Pseudoduganella</taxon>
    </lineage>
</organism>
<keyword evidence="4" id="KW-1185">Reference proteome</keyword>
<dbReference type="Proteomes" id="UP000315112">
    <property type="component" value="Unassembled WGS sequence"/>
</dbReference>
<dbReference type="AlphaFoldDB" id="A0A562PHA7"/>
<evidence type="ECO:0000313" key="3">
    <source>
        <dbReference type="Proteomes" id="UP000315112"/>
    </source>
</evidence>
<reference evidence="1 4" key="3">
    <citation type="submission" date="2019-12" db="EMBL/GenBank/DDBJ databases">
        <title>Draft Genome Sequences of Six Type Strains of the Genus Massilia.</title>
        <authorList>
            <person name="Miess H."/>
            <person name="Frediansyah A."/>
            <person name="Goeker M."/>
            <person name="Gross H."/>
        </authorList>
    </citation>
    <scope>NUCLEOTIDE SEQUENCE [LARGE SCALE GENOMIC DNA]</scope>
    <source>
        <strain evidence="1 4">DSM 26639</strain>
    </source>
</reference>
<dbReference type="EMBL" id="VLKW01000011">
    <property type="protein sequence ID" value="TWI43845.1"/>
    <property type="molecule type" value="Genomic_DNA"/>
</dbReference>
<sequence>MTAADHDAAMRAAFLKRLPKHWSRETKLDAEGDTTFRDDWVQGAWIGYQWGVEEATRRASERATPGLSREQIARIAGGCMATPNYNLFMFHIDGEFAAAAPEERN</sequence>
<accession>A0A562PHA7</accession>
<evidence type="ECO:0000313" key="4">
    <source>
        <dbReference type="Proteomes" id="UP000437862"/>
    </source>
</evidence>
<dbReference type="EMBL" id="CP046904">
    <property type="protein sequence ID" value="QGZ42679.1"/>
    <property type="molecule type" value="Genomic_DNA"/>
</dbReference>
<protein>
    <recommendedName>
        <fullName evidence="5">Carboxymuconolactone decarboxylase family protein</fullName>
    </recommendedName>
</protein>
<dbReference type="RefSeq" id="WP_145880195.1">
    <property type="nucleotide sequence ID" value="NZ_CP046904.1"/>
</dbReference>
<evidence type="ECO:0000313" key="2">
    <source>
        <dbReference type="EMBL" id="TWI43845.1"/>
    </source>
</evidence>
<evidence type="ECO:0008006" key="5">
    <source>
        <dbReference type="Google" id="ProtNLM"/>
    </source>
</evidence>
<reference evidence="2" key="2">
    <citation type="submission" date="2019-07" db="EMBL/GenBank/DDBJ databases">
        <authorList>
            <person name="Whitman W."/>
            <person name="Huntemann M."/>
            <person name="Clum A."/>
            <person name="Pillay M."/>
            <person name="Palaniappan K."/>
            <person name="Varghese N."/>
            <person name="Mikhailova N."/>
            <person name="Stamatis D."/>
            <person name="Reddy T."/>
            <person name="Daum C."/>
            <person name="Shapiro N."/>
            <person name="Ivanova N."/>
            <person name="Kyrpides N."/>
            <person name="Woyke T."/>
        </authorList>
    </citation>
    <scope>NUCLEOTIDE SEQUENCE</scope>
    <source>
        <strain evidence="2">CGMCC 1.10685</strain>
    </source>
</reference>
<reference evidence="2 3" key="1">
    <citation type="journal article" date="2015" name="Stand. Genomic Sci.">
        <title>Genomic Encyclopedia of Bacterial and Archaeal Type Strains, Phase III: the genomes of soil and plant-associated and newly described type strains.</title>
        <authorList>
            <person name="Whitman W.B."/>
            <person name="Woyke T."/>
            <person name="Klenk H.P."/>
            <person name="Zhou Y."/>
            <person name="Lilburn T.G."/>
            <person name="Beck B.J."/>
            <person name="De Vos P."/>
            <person name="Vandamme P."/>
            <person name="Eisen J.A."/>
            <person name="Garrity G."/>
            <person name="Hugenholtz P."/>
            <person name="Kyrpides N.C."/>
        </authorList>
    </citation>
    <scope>NUCLEOTIDE SEQUENCE [LARGE SCALE GENOMIC DNA]</scope>
    <source>
        <strain evidence="2 3">CGMCC 1.10685</strain>
    </source>
</reference>
<name>A0A562PHA7_9BURK</name>
<proteinExistence type="predicted"/>
<evidence type="ECO:0000313" key="1">
    <source>
        <dbReference type="EMBL" id="QGZ42679.1"/>
    </source>
</evidence>